<dbReference type="Pfam" id="PF02511">
    <property type="entry name" value="Thy1"/>
    <property type="match status" value="1"/>
</dbReference>
<feature type="binding site" description="in other chain" evidence="1">
    <location>
        <position position="153"/>
    </location>
    <ligand>
        <name>dUMP</name>
        <dbReference type="ChEBI" id="CHEBI:246422"/>
        <note>ligand shared between dimeric partners</note>
    </ligand>
</feature>
<dbReference type="SUPFAM" id="SSF69796">
    <property type="entry name" value="Thymidylate synthase-complementing protein Thy1"/>
    <property type="match status" value="1"/>
</dbReference>
<comment type="caution">
    <text evidence="1">Lacks conserved residue(s) required for the propagation of feature annotation.</text>
</comment>
<accession>A0A9D0YWD7</accession>
<dbReference type="GO" id="GO:0070402">
    <property type="term" value="F:NADPH binding"/>
    <property type="evidence" value="ECO:0007669"/>
    <property type="project" value="TreeGrafter"/>
</dbReference>
<dbReference type="GO" id="GO:0004799">
    <property type="term" value="F:thymidylate synthase activity"/>
    <property type="evidence" value="ECO:0007669"/>
    <property type="project" value="TreeGrafter"/>
</dbReference>
<feature type="binding site" evidence="1">
    <location>
        <begin position="84"/>
        <end position="86"/>
    </location>
    <ligand>
        <name>FAD</name>
        <dbReference type="ChEBI" id="CHEBI:57692"/>
        <note>ligand shared between neighboring subunits</note>
    </ligand>
</feature>
<reference evidence="2" key="2">
    <citation type="journal article" date="2021" name="PeerJ">
        <title>Extensive microbial diversity within the chicken gut microbiome revealed by metagenomics and culture.</title>
        <authorList>
            <person name="Gilroy R."/>
            <person name="Ravi A."/>
            <person name="Getino M."/>
            <person name="Pursley I."/>
            <person name="Horton D.L."/>
            <person name="Alikhan N.F."/>
            <person name="Baker D."/>
            <person name="Gharbi K."/>
            <person name="Hall N."/>
            <person name="Watson M."/>
            <person name="Adriaenssens E.M."/>
            <person name="Foster-Nyarko E."/>
            <person name="Jarju S."/>
            <person name="Secka A."/>
            <person name="Antonio M."/>
            <person name="Oren A."/>
            <person name="Chaudhuri R.R."/>
            <person name="La Ragione R."/>
            <person name="Hildebrand F."/>
            <person name="Pallen M.J."/>
        </authorList>
    </citation>
    <scope>NUCLEOTIDE SEQUENCE</scope>
    <source>
        <strain evidence="2">ChiHile30-977</strain>
    </source>
</reference>
<feature type="binding site" evidence="1">
    <location>
        <position position="175"/>
    </location>
    <ligand>
        <name>FAD</name>
        <dbReference type="ChEBI" id="CHEBI:57692"/>
        <note>ligand shared between neighboring subunits</note>
    </ligand>
</feature>
<dbReference type="GO" id="GO:0032259">
    <property type="term" value="P:methylation"/>
    <property type="evidence" value="ECO:0007669"/>
    <property type="project" value="UniProtKB-KW"/>
</dbReference>
<evidence type="ECO:0000313" key="3">
    <source>
        <dbReference type="Proteomes" id="UP000886819"/>
    </source>
</evidence>
<feature type="binding site" evidence="1">
    <location>
        <position position="60"/>
    </location>
    <ligand>
        <name>FAD</name>
        <dbReference type="ChEBI" id="CHEBI:57692"/>
        <note>ligand shared between neighboring subunits</note>
    </ligand>
</feature>
<comment type="pathway">
    <text evidence="1">Pyrimidine metabolism; dTTP biosynthesis.</text>
</comment>
<dbReference type="Gene3D" id="3.30.1360.170">
    <property type="match status" value="1"/>
</dbReference>
<keyword evidence="1 2" id="KW-0489">Methyltransferase</keyword>
<keyword evidence="1" id="KW-0274">FAD</keyword>
<dbReference type="GO" id="GO:0006235">
    <property type="term" value="P:dTTP biosynthetic process"/>
    <property type="evidence" value="ECO:0007669"/>
    <property type="project" value="UniProtKB-UniRule"/>
</dbReference>
<dbReference type="AlphaFoldDB" id="A0A9D0YWD7"/>
<comment type="catalytic activity">
    <reaction evidence="1">
        <text>dUMP + (6R)-5,10-methylene-5,6,7,8-tetrahydrofolate + NADPH + H(+) = dTMP + (6S)-5,6,7,8-tetrahydrofolate + NADP(+)</text>
        <dbReference type="Rhea" id="RHEA:29043"/>
        <dbReference type="ChEBI" id="CHEBI:15378"/>
        <dbReference type="ChEBI" id="CHEBI:15636"/>
        <dbReference type="ChEBI" id="CHEBI:57453"/>
        <dbReference type="ChEBI" id="CHEBI:57783"/>
        <dbReference type="ChEBI" id="CHEBI:58349"/>
        <dbReference type="ChEBI" id="CHEBI:63528"/>
        <dbReference type="ChEBI" id="CHEBI:246422"/>
        <dbReference type="EC" id="2.1.1.148"/>
    </reaction>
</comment>
<dbReference type="PANTHER" id="PTHR34934">
    <property type="entry name" value="FLAVIN-DEPENDENT THYMIDYLATE SYNTHASE"/>
    <property type="match status" value="1"/>
</dbReference>
<feature type="binding site" description="in other chain" evidence="1">
    <location>
        <begin position="94"/>
        <end position="96"/>
    </location>
    <ligand>
        <name>dUMP</name>
        <dbReference type="ChEBI" id="CHEBI:246422"/>
        <note>ligand shared between dimeric partners</note>
    </ligand>
</feature>
<dbReference type="GO" id="GO:0006231">
    <property type="term" value="P:dTMP biosynthetic process"/>
    <property type="evidence" value="ECO:0007669"/>
    <property type="project" value="UniProtKB-UniRule"/>
</dbReference>
<comment type="cofactor">
    <cofactor evidence="1">
        <name>FAD</name>
        <dbReference type="ChEBI" id="CHEBI:57692"/>
    </cofactor>
    <text evidence="1">Binds 4 FAD per tetramer. Each FAD binding site is formed by three monomers.</text>
</comment>
<feature type="binding site" evidence="1">
    <location>
        <position position="180"/>
    </location>
    <ligand>
        <name>dUMP</name>
        <dbReference type="ChEBI" id="CHEBI:246422"/>
        <note>ligand shared between dimeric partners</note>
    </ligand>
</feature>
<dbReference type="Proteomes" id="UP000886819">
    <property type="component" value="Unassembled WGS sequence"/>
</dbReference>
<dbReference type="CDD" id="cd20175">
    <property type="entry name" value="ThyX"/>
    <property type="match status" value="1"/>
</dbReference>
<dbReference type="PROSITE" id="PS51331">
    <property type="entry name" value="THYX"/>
    <property type="match status" value="1"/>
</dbReference>
<name>A0A9D0YWD7_9FIRM</name>
<reference evidence="2" key="1">
    <citation type="submission" date="2020-10" db="EMBL/GenBank/DDBJ databases">
        <authorList>
            <person name="Gilroy R."/>
        </authorList>
    </citation>
    <scope>NUCLEOTIDE SEQUENCE</scope>
    <source>
        <strain evidence="2">ChiHile30-977</strain>
    </source>
</reference>
<comment type="subunit">
    <text evidence="1">Homotetramer.</text>
</comment>
<keyword evidence="1" id="KW-0545">Nucleotide biosynthesis</keyword>
<feature type="active site" description="Involved in ionization of N3 of dUMP, leading to its activation" evidence="1">
    <location>
        <position position="180"/>
    </location>
</feature>
<dbReference type="EC" id="2.1.1.148" evidence="1"/>
<dbReference type="EMBL" id="DVFI01000080">
    <property type="protein sequence ID" value="HIQ62949.1"/>
    <property type="molecule type" value="Genomic_DNA"/>
</dbReference>
<dbReference type="InterPro" id="IPR003669">
    <property type="entry name" value="Thymidylate_synthase_ThyX"/>
</dbReference>
<organism evidence="2 3">
    <name type="scientific">Candidatus Avichristensenella intestinipullorum</name>
    <dbReference type="NCBI Taxonomy" id="2840693"/>
    <lineage>
        <taxon>Bacteria</taxon>
        <taxon>Bacillati</taxon>
        <taxon>Bacillota</taxon>
        <taxon>Clostridia</taxon>
        <taxon>Candidatus Avichristensenella</taxon>
    </lineage>
</organism>
<comment type="caution">
    <text evidence="2">The sequence shown here is derived from an EMBL/GenBank/DDBJ whole genome shotgun (WGS) entry which is preliminary data.</text>
</comment>
<gene>
    <name evidence="1" type="primary">thyX</name>
    <name evidence="2" type="ORF">IAA66_05105</name>
</gene>
<dbReference type="GO" id="GO:0050797">
    <property type="term" value="F:thymidylate synthase (FAD) activity"/>
    <property type="evidence" value="ECO:0007669"/>
    <property type="project" value="UniProtKB-UniRule"/>
</dbReference>
<dbReference type="InterPro" id="IPR036098">
    <property type="entry name" value="Thymidylate_synthase_ThyX_sf"/>
</dbReference>
<protein>
    <recommendedName>
        <fullName evidence="1">Flavin-dependent thymidylate synthase</fullName>
        <shortName evidence="1">FDTS</shortName>
        <ecNumber evidence="1">2.1.1.148</ecNumber>
    </recommendedName>
    <alternativeName>
        <fullName evidence="1">FAD-dependent thymidylate synthase</fullName>
    </alternativeName>
    <alternativeName>
        <fullName evidence="1">Thymidylate synthase ThyX</fullName>
        <shortName evidence="1">TS</shortName>
        <shortName evidence="1">TSase</shortName>
    </alternativeName>
</protein>
<comment type="function">
    <text evidence="1">Catalyzes the reductive methylation of 2'-deoxyuridine-5'-monophosphate (dUMP) to 2'-deoxythymidine-5'-monophosphate (dTMP) while utilizing 5,10-methylenetetrahydrofolate (mTHF) as the methyl donor, and NADPH and FADH(2) as the reductant.</text>
</comment>
<keyword evidence="1" id="KW-0285">Flavoprotein</keyword>
<keyword evidence="1" id="KW-0521">NADP</keyword>
<comment type="similarity">
    <text evidence="1">Belongs to the thymidylate synthase ThyX family.</text>
</comment>
<dbReference type="NCBIfam" id="TIGR02170">
    <property type="entry name" value="thyX"/>
    <property type="match status" value="1"/>
</dbReference>
<evidence type="ECO:0000313" key="2">
    <source>
        <dbReference type="EMBL" id="HIQ62949.1"/>
    </source>
</evidence>
<feature type="binding site" evidence="1">
    <location>
        <begin position="169"/>
        <end position="171"/>
    </location>
    <ligand>
        <name>FAD</name>
        <dbReference type="ChEBI" id="CHEBI:57692"/>
        <note>ligand shared between neighboring subunits</note>
    </ligand>
</feature>
<dbReference type="GO" id="GO:0050660">
    <property type="term" value="F:flavin adenine dinucleotide binding"/>
    <property type="evidence" value="ECO:0007669"/>
    <property type="project" value="UniProtKB-UniRule"/>
</dbReference>
<sequence length="245" mass="27066">MSACALKVELLRFTPEPEQLTALAARLCYSGATLSDLAEKVEASGQEAFLDGVVASGHLSVLEHASFTFAVEGVSRVLLAQLTRHRIASFSVQSQRYVSKERGFDYVVPPAIAALGPQALEEYAGQMETMHRWYCQWQARLGGKGEEANQDARFVLPGACETRLVLTMNARELLHFFRLRCCNRAQWEIRALADEMLARCYRAAPSLFQTAGPPCLLGRCTEGKRACGRRAEALARMAALKMPKP</sequence>
<evidence type="ECO:0000256" key="1">
    <source>
        <dbReference type="HAMAP-Rule" id="MF_01408"/>
    </source>
</evidence>
<feature type="binding site" evidence="1">
    <location>
        <begin position="81"/>
        <end position="84"/>
    </location>
    <ligand>
        <name>dUMP</name>
        <dbReference type="ChEBI" id="CHEBI:246422"/>
        <note>ligand shared between dimeric partners</note>
    </ligand>
</feature>
<keyword evidence="1 2" id="KW-0808">Transferase</keyword>
<dbReference type="PANTHER" id="PTHR34934:SF1">
    <property type="entry name" value="FLAVIN-DEPENDENT THYMIDYLATE SYNTHASE"/>
    <property type="match status" value="1"/>
</dbReference>
<dbReference type="HAMAP" id="MF_01408">
    <property type="entry name" value="ThyX"/>
    <property type="match status" value="1"/>
</dbReference>
<proteinExistence type="inferred from homology"/>